<accession>A1ZNQ9</accession>
<organism evidence="1 2">
    <name type="scientific">Microscilla marina ATCC 23134</name>
    <dbReference type="NCBI Taxonomy" id="313606"/>
    <lineage>
        <taxon>Bacteria</taxon>
        <taxon>Pseudomonadati</taxon>
        <taxon>Bacteroidota</taxon>
        <taxon>Cytophagia</taxon>
        <taxon>Cytophagales</taxon>
        <taxon>Microscillaceae</taxon>
        <taxon>Microscilla</taxon>
    </lineage>
</organism>
<comment type="caution">
    <text evidence="1">The sequence shown here is derived from an EMBL/GenBank/DDBJ whole genome shotgun (WGS) entry which is preliminary data.</text>
</comment>
<sequence length="169" mass="18952">MCLWASLAMAQSDYTLYQLAFKRGNRIITIQPDLTTAKAVDEVHVATNDLSQYLILRNLGNKDFLIASAAAPNHLLGRLGNSVNFKKIEYNNIADVPNNYKWRLMSTISRSNEVAPNGGLFVMLQHSSTSNLAMFAQNDGSLQFTYINSSGQNDRFRLYVKKKLVPGKF</sequence>
<dbReference type="AlphaFoldDB" id="A1ZNQ9"/>
<evidence type="ECO:0000313" key="1">
    <source>
        <dbReference type="EMBL" id="EAY27948.1"/>
    </source>
</evidence>
<gene>
    <name evidence="1" type="ORF">M23134_02617</name>
</gene>
<reference evidence="1 2" key="1">
    <citation type="submission" date="2007-01" db="EMBL/GenBank/DDBJ databases">
        <authorList>
            <person name="Haygood M."/>
            <person name="Podell S."/>
            <person name="Anderson C."/>
            <person name="Hopkinson B."/>
            <person name="Roe K."/>
            <person name="Barbeau K."/>
            <person name="Gaasterland T."/>
            <person name="Ferriera S."/>
            <person name="Johnson J."/>
            <person name="Kravitz S."/>
            <person name="Beeson K."/>
            <person name="Sutton G."/>
            <person name="Rogers Y.-H."/>
            <person name="Friedman R."/>
            <person name="Frazier M."/>
            <person name="Venter J.C."/>
        </authorList>
    </citation>
    <scope>NUCLEOTIDE SEQUENCE [LARGE SCALE GENOMIC DNA]</scope>
    <source>
        <strain evidence="1 2">ATCC 23134</strain>
    </source>
</reference>
<dbReference type="Proteomes" id="UP000004095">
    <property type="component" value="Unassembled WGS sequence"/>
</dbReference>
<protein>
    <submittedName>
        <fullName evidence="1">Uncharacterized protein</fullName>
    </submittedName>
</protein>
<name>A1ZNQ9_MICM2</name>
<dbReference type="EMBL" id="AAWS01000019">
    <property type="protein sequence ID" value="EAY27948.1"/>
    <property type="molecule type" value="Genomic_DNA"/>
</dbReference>
<keyword evidence="2" id="KW-1185">Reference proteome</keyword>
<proteinExistence type="predicted"/>
<evidence type="ECO:0000313" key="2">
    <source>
        <dbReference type="Proteomes" id="UP000004095"/>
    </source>
</evidence>